<evidence type="ECO:0000313" key="2">
    <source>
        <dbReference type="Proteomes" id="UP001182991"/>
    </source>
</evidence>
<evidence type="ECO:0000313" key="1">
    <source>
        <dbReference type="EMBL" id="MDT0293052.1"/>
    </source>
</evidence>
<evidence type="ECO:0008006" key="3">
    <source>
        <dbReference type="Google" id="ProtNLM"/>
    </source>
</evidence>
<keyword evidence="2" id="KW-1185">Reference proteome</keyword>
<comment type="caution">
    <text evidence="1">The sequence shown here is derived from an EMBL/GenBank/DDBJ whole genome shotgun (WGS) entry which is preliminary data.</text>
</comment>
<accession>A0ABU2KEB7</accession>
<proteinExistence type="predicted"/>
<gene>
    <name evidence="1" type="ORF">RLT85_00210</name>
</gene>
<organism evidence="1 2">
    <name type="scientific">Mesonia ostreae</name>
    <dbReference type="NCBI Taxonomy" id="861110"/>
    <lineage>
        <taxon>Bacteria</taxon>
        <taxon>Pseudomonadati</taxon>
        <taxon>Bacteroidota</taxon>
        <taxon>Flavobacteriia</taxon>
        <taxon>Flavobacteriales</taxon>
        <taxon>Flavobacteriaceae</taxon>
        <taxon>Mesonia</taxon>
    </lineage>
</organism>
<dbReference type="EMBL" id="JAVRBG010000001">
    <property type="protein sequence ID" value="MDT0293052.1"/>
    <property type="molecule type" value="Genomic_DNA"/>
</dbReference>
<dbReference type="Proteomes" id="UP001182991">
    <property type="component" value="Unassembled WGS sequence"/>
</dbReference>
<sequence>MRIKIKNLILICLIILGFFSCQPALKLFLGIKNPQLFLSNEERMEYYQPFAEKTDALIVYSLRDNLALTKAAESYTTYPLIYAKNKKNDSIYKLNCFEDISWDVENINKKEYSNLVTAKKDSLNIIIQMIEANSKLVYQPDTSRLNDTLMWDIYMVSGTFLGNKLRKRMLPVADINSIHSFNILDISLDK</sequence>
<dbReference type="PROSITE" id="PS51257">
    <property type="entry name" value="PROKAR_LIPOPROTEIN"/>
    <property type="match status" value="1"/>
</dbReference>
<protein>
    <recommendedName>
        <fullName evidence="3">LPS export ABC transporter periplasmic protein LptC</fullName>
    </recommendedName>
</protein>
<dbReference type="RefSeq" id="WP_311400029.1">
    <property type="nucleotide sequence ID" value="NZ_JAVRBG010000001.1"/>
</dbReference>
<name>A0ABU2KEB7_9FLAO</name>
<reference evidence="2" key="1">
    <citation type="submission" date="2023-07" db="EMBL/GenBank/DDBJ databases">
        <title>Isolating and identifying novel microbial strains from the Mariana Trench.</title>
        <authorList>
            <person name="Fu H."/>
        </authorList>
    </citation>
    <scope>NUCLEOTIDE SEQUENCE [LARGE SCALE GENOMIC DNA]</scope>
    <source>
        <strain evidence="2">T-y2</strain>
    </source>
</reference>